<evidence type="ECO:0000313" key="1">
    <source>
        <dbReference type="EMBL" id="KAE8720088.1"/>
    </source>
</evidence>
<reference evidence="1" key="1">
    <citation type="submission" date="2019-09" db="EMBL/GenBank/DDBJ databases">
        <title>Draft genome information of white flower Hibiscus syriacus.</title>
        <authorList>
            <person name="Kim Y.-M."/>
        </authorList>
    </citation>
    <scope>NUCLEOTIDE SEQUENCE [LARGE SCALE GENOMIC DNA]</scope>
    <source>
        <strain evidence="1">YM2019G1</strain>
        <tissue evidence="1">Leaf</tissue>
    </source>
</reference>
<dbReference type="PANTHER" id="PTHR33116">
    <property type="entry name" value="REVERSE TRANSCRIPTASE ZINC-BINDING DOMAIN-CONTAINING PROTEIN-RELATED-RELATED"/>
    <property type="match status" value="1"/>
</dbReference>
<name>A0A6A3BXB4_HIBSY</name>
<accession>A0A6A3BXB4</accession>
<dbReference type="PANTHER" id="PTHR33116:SF75">
    <property type="entry name" value="RIBONUCLEASE H PROTEIN"/>
    <property type="match status" value="1"/>
</dbReference>
<proteinExistence type="predicted"/>
<sequence length="242" mass="26852">MHLLIAKTVNSKKIEGIDCLVPGISFLHLQFADDTILFLRPGVFSMSNMKCVLRCCEVCSSLKINFKKSSLIGINVGTDRVEGLAKLCGCDIGSLPFKYLGIPLGADPRLLASWAPIIDRFAQKLTGWKSRTLTFAGRVVLVSSVMSVLPLNYMSTFVVPKSVLAKIDQIRKNSLRDFSNGSRKIARVNWGVICKPKKFGGAGVLNLNVKNKALLAKWIWRFNSEQAVLWRKMIVAKYGESE</sequence>
<protein>
    <recommendedName>
        <fullName evidence="2">Reverse transcriptase domain-containing protein</fullName>
    </recommendedName>
</protein>
<organism evidence="1">
    <name type="scientific">Hibiscus syriacus</name>
    <name type="common">Rose of Sharon</name>
    <dbReference type="NCBI Taxonomy" id="106335"/>
    <lineage>
        <taxon>Eukaryota</taxon>
        <taxon>Viridiplantae</taxon>
        <taxon>Streptophyta</taxon>
        <taxon>Embryophyta</taxon>
        <taxon>Tracheophyta</taxon>
        <taxon>Spermatophyta</taxon>
        <taxon>Magnoliopsida</taxon>
        <taxon>eudicotyledons</taxon>
        <taxon>Gunneridae</taxon>
        <taxon>Pentapetalae</taxon>
        <taxon>rosids</taxon>
        <taxon>malvids</taxon>
        <taxon>Malvales</taxon>
        <taxon>Malvaceae</taxon>
        <taxon>Malvoideae</taxon>
        <taxon>Hibiscus</taxon>
    </lineage>
</organism>
<dbReference type="EMBL" id="VEPZ02000776">
    <property type="protein sequence ID" value="KAE8720088.1"/>
    <property type="molecule type" value="Genomic_DNA"/>
</dbReference>
<dbReference type="AlphaFoldDB" id="A0A6A3BXB4"/>
<evidence type="ECO:0008006" key="2">
    <source>
        <dbReference type="Google" id="ProtNLM"/>
    </source>
</evidence>
<gene>
    <name evidence="1" type="ORF">F3Y22_tig00109919pilonHSYRG00044</name>
</gene>
<comment type="caution">
    <text evidence="1">The sequence shown here is derived from an EMBL/GenBank/DDBJ whole genome shotgun (WGS) entry which is preliminary data.</text>
</comment>